<accession>A0A8B7XLK2</accession>
<feature type="region of interest" description="Disordered" evidence="9">
    <location>
        <begin position="80"/>
        <end position="105"/>
    </location>
</feature>
<name>A0A8B7XLK2_ACAPL</name>
<dbReference type="OMA" id="NYEREWK"/>
<evidence type="ECO:0000256" key="4">
    <source>
        <dbReference type="ARBA" id="ARBA00023157"/>
    </source>
</evidence>
<dbReference type="RefSeq" id="XP_022080840.1">
    <property type="nucleotide sequence ID" value="XM_022225148.1"/>
</dbReference>
<feature type="compositionally biased region" description="Basic and acidic residues" evidence="9">
    <location>
        <begin position="80"/>
        <end position="103"/>
    </location>
</feature>
<dbReference type="KEGG" id="aplc:110973925"/>
<evidence type="ECO:0000256" key="1">
    <source>
        <dbReference type="ARBA" id="ARBA00004555"/>
    </source>
</evidence>
<keyword evidence="11" id="KW-1185">Reference proteome</keyword>
<feature type="binding site" evidence="7">
    <location>
        <position position="317"/>
    </location>
    <ligand>
        <name>ATP</name>
        <dbReference type="ChEBI" id="CHEBI:30616"/>
    </ligand>
</feature>
<keyword evidence="8" id="KW-0464">Manganese</keyword>
<dbReference type="GeneID" id="110973925"/>
<feature type="binding site" evidence="7">
    <location>
        <position position="157"/>
    </location>
    <ligand>
        <name>ATP</name>
        <dbReference type="ChEBI" id="CHEBI:30616"/>
    </ligand>
</feature>
<feature type="binding site" evidence="8">
    <location>
        <position position="196"/>
    </location>
    <ligand>
        <name>Mn(2+)</name>
        <dbReference type="ChEBI" id="CHEBI:29035"/>
    </ligand>
</feature>
<dbReference type="GO" id="GO:0005524">
    <property type="term" value="F:ATP binding"/>
    <property type="evidence" value="ECO:0007669"/>
    <property type="project" value="UniProtKB-KW"/>
</dbReference>
<protein>
    <submittedName>
        <fullName evidence="12">Extracellular serine/threonine protein kinase FAM20C-like</fullName>
    </submittedName>
</protein>
<evidence type="ECO:0000256" key="3">
    <source>
        <dbReference type="ARBA" id="ARBA00023034"/>
    </source>
</evidence>
<dbReference type="GO" id="GO:0016773">
    <property type="term" value="F:phosphotransferase activity, alcohol group as acceptor"/>
    <property type="evidence" value="ECO:0007669"/>
    <property type="project" value="TreeGrafter"/>
</dbReference>
<dbReference type="OrthoDB" id="8583677at2759"/>
<keyword evidence="8" id="KW-0479">Metal-binding</keyword>
<organism evidence="11 12">
    <name type="scientific">Acanthaster planci</name>
    <name type="common">Crown-of-thorns starfish</name>
    <dbReference type="NCBI Taxonomy" id="133434"/>
    <lineage>
        <taxon>Eukaryota</taxon>
        <taxon>Metazoa</taxon>
        <taxon>Echinodermata</taxon>
        <taxon>Eleutherozoa</taxon>
        <taxon>Asterozoa</taxon>
        <taxon>Asteroidea</taxon>
        <taxon>Valvatacea</taxon>
        <taxon>Valvatida</taxon>
        <taxon>Acanthasteridae</taxon>
        <taxon>Acanthaster</taxon>
    </lineage>
</organism>
<dbReference type="Pfam" id="PF06702">
    <property type="entry name" value="Fam20C"/>
    <property type="match status" value="1"/>
</dbReference>
<dbReference type="AlphaFoldDB" id="A0A8B7XLK2"/>
<dbReference type="GO" id="GO:0046872">
    <property type="term" value="F:metal ion binding"/>
    <property type="evidence" value="ECO:0007669"/>
    <property type="project" value="UniProtKB-KW"/>
</dbReference>
<dbReference type="GO" id="GO:0005794">
    <property type="term" value="C:Golgi apparatus"/>
    <property type="evidence" value="ECO:0007669"/>
    <property type="project" value="UniProtKB-SubCell"/>
</dbReference>
<keyword evidence="7" id="KW-0547">Nucleotide-binding</keyword>
<evidence type="ECO:0000259" key="10">
    <source>
        <dbReference type="Pfam" id="PF06702"/>
    </source>
</evidence>
<feature type="binding site" evidence="7">
    <location>
        <position position="173"/>
    </location>
    <ligand>
        <name>ATP</name>
        <dbReference type="ChEBI" id="CHEBI:30616"/>
    </ligand>
</feature>
<keyword evidence="4" id="KW-1015">Disulfide bond</keyword>
<feature type="domain" description="FAM20 C-terminal" evidence="10">
    <location>
        <begin position="257"/>
        <end position="408"/>
    </location>
</feature>
<dbReference type="InterPro" id="IPR009581">
    <property type="entry name" value="FAM20_C"/>
</dbReference>
<comment type="cofactor">
    <cofactor evidence="8">
        <name>Mn(2+)</name>
        <dbReference type="ChEBI" id="CHEBI:29035"/>
    </cofactor>
</comment>
<dbReference type="InterPro" id="IPR024869">
    <property type="entry name" value="FAM20"/>
</dbReference>
<dbReference type="Proteomes" id="UP000694845">
    <property type="component" value="Unplaced"/>
</dbReference>
<reference evidence="12" key="1">
    <citation type="submission" date="2025-08" db="UniProtKB">
        <authorList>
            <consortium name="RefSeq"/>
        </authorList>
    </citation>
    <scope>IDENTIFICATION</scope>
</reference>
<proteinExistence type="inferred from homology"/>
<evidence type="ECO:0000256" key="2">
    <source>
        <dbReference type="ARBA" id="ARBA00006557"/>
    </source>
</evidence>
<feature type="active site" evidence="6">
    <location>
        <position position="297"/>
    </location>
</feature>
<feature type="region of interest" description="Disordered" evidence="9">
    <location>
        <begin position="42"/>
        <end position="66"/>
    </location>
</feature>
<feature type="binding site" evidence="7">
    <location>
        <position position="196"/>
    </location>
    <ligand>
        <name>ATP</name>
        <dbReference type="ChEBI" id="CHEBI:30616"/>
    </ligand>
</feature>
<comment type="similarity">
    <text evidence="2">Belongs to the FAM20 family.</text>
</comment>
<evidence type="ECO:0000313" key="12">
    <source>
        <dbReference type="RefSeq" id="XP_022080840.1"/>
    </source>
</evidence>
<keyword evidence="3" id="KW-0333">Golgi apparatus</keyword>
<gene>
    <name evidence="12" type="primary">LOC110973925</name>
</gene>
<evidence type="ECO:0000256" key="5">
    <source>
        <dbReference type="ARBA" id="ARBA00023180"/>
    </source>
</evidence>
<keyword evidence="5" id="KW-0325">Glycoprotein</keyword>
<evidence type="ECO:0000256" key="8">
    <source>
        <dbReference type="PIRSR" id="PIRSR624869-3"/>
    </source>
</evidence>
<evidence type="ECO:0000313" key="11">
    <source>
        <dbReference type="Proteomes" id="UP000694845"/>
    </source>
</evidence>
<comment type="subcellular location">
    <subcellularLocation>
        <location evidence="1">Golgi apparatus</location>
    </subcellularLocation>
</comment>
<feature type="binding site" evidence="8">
    <location>
        <position position="317"/>
    </location>
    <ligand>
        <name>Mn(2+)</name>
        <dbReference type="ChEBI" id="CHEBI:29035"/>
    </ligand>
</feature>
<dbReference type="PANTHER" id="PTHR12450">
    <property type="entry name" value="DENTIN MATRIX PROTEIN 4 PROTEIN FAM20"/>
    <property type="match status" value="1"/>
</dbReference>
<evidence type="ECO:0000256" key="9">
    <source>
        <dbReference type="SAM" id="MobiDB-lite"/>
    </source>
</evidence>
<evidence type="ECO:0000256" key="6">
    <source>
        <dbReference type="PIRSR" id="PIRSR624869-1"/>
    </source>
</evidence>
<evidence type="ECO:0000256" key="7">
    <source>
        <dbReference type="PIRSR" id="PIRSR624869-2"/>
    </source>
</evidence>
<sequence length="414" mass="48193">MRFKSRVILLSSVLTAVSFLSAFRLFRRSEELSRWALGNDNRRGVSQGNRIRPAGSDGGKSTNAHGPCLLADGMKHVFNETKDRPKNSKKETEKKSKQQKGWDDQEVIGAGHPWQQFCRDINQDALYSEDAQYMDDLLRDLATVKIVNASQFSGGTQLKLDLRLADGNRVIAKPMRLPRDYVYKYDHEEPFWLDPERHNAEIASFHLDRLLGFRRVPPCSGRHVNLKEEILKMTDDTNLLSTVFKNSKHWKLSRFSRRWKEENICLDLLKDPVWLEGRYLLDLIEQGIFDFFLRNYDRHHYTQLRQYRKSSCVIHVDNGKGFGNPLVDDDTFLAPVYQCCKLRRSTYLRLKELARPKSRLGHLLKSSMSRDPIAPVVTEDHMRAMDRRLQTVLNTINKCIHDHGERNVLVERLD</sequence>
<keyword evidence="7" id="KW-0067">ATP-binding</keyword>
<dbReference type="PANTHER" id="PTHR12450:SF22">
    <property type="entry name" value="EXTRACELLULAR SERINE_THREONINE PROTEIN CG31145"/>
    <property type="match status" value="1"/>
</dbReference>